<dbReference type="Pfam" id="PF05757">
    <property type="entry name" value="PsbQ"/>
    <property type="match status" value="1"/>
</dbReference>
<keyword evidence="4" id="KW-0809">Transit peptide</keyword>
<gene>
    <name evidence="8" type="ORF">AMTR_s00029p00134930</name>
</gene>
<dbReference type="KEGG" id="atr:18437676"/>
<dbReference type="GO" id="GO:0009767">
    <property type="term" value="P:photosynthetic electron transport chain"/>
    <property type="evidence" value="ECO:0000318"/>
    <property type="project" value="GO_Central"/>
</dbReference>
<dbReference type="AlphaFoldDB" id="W1PN80"/>
<evidence type="ECO:0000256" key="5">
    <source>
        <dbReference type="ARBA" id="ARBA00023078"/>
    </source>
</evidence>
<accession>W1PN80</accession>
<keyword evidence="6" id="KW-0472">Membrane</keyword>
<dbReference type="Gramene" id="ERN09523">
    <property type="protein sequence ID" value="ERN09523"/>
    <property type="gene ID" value="AMTR_s00029p00134930"/>
</dbReference>
<dbReference type="SUPFAM" id="SSF101112">
    <property type="entry name" value="Oxygen-evolving enhancer protein 3"/>
    <property type="match status" value="1"/>
</dbReference>
<proteinExistence type="inferred from homology"/>
<comment type="subcellular location">
    <subcellularLocation>
        <location evidence="1">Plastid</location>
        <location evidence="1">Chloroplast thylakoid membrane</location>
    </subcellularLocation>
</comment>
<evidence type="ECO:0000256" key="4">
    <source>
        <dbReference type="ARBA" id="ARBA00022946"/>
    </source>
</evidence>
<dbReference type="Proteomes" id="UP000017836">
    <property type="component" value="Unassembled WGS sequence"/>
</dbReference>
<dbReference type="OMA" id="SSGRIAX"/>
<reference evidence="9" key="1">
    <citation type="journal article" date="2013" name="Science">
        <title>The Amborella genome and the evolution of flowering plants.</title>
        <authorList>
            <consortium name="Amborella Genome Project"/>
        </authorList>
    </citation>
    <scope>NUCLEOTIDE SEQUENCE [LARGE SCALE GENOMIC DNA]</scope>
</reference>
<dbReference type="InterPro" id="IPR054099">
    <property type="entry name" value="PSII_PsbQ_pln"/>
</dbReference>
<evidence type="ECO:0000256" key="2">
    <source>
        <dbReference type="ARBA" id="ARBA00022528"/>
    </source>
</evidence>
<organism evidence="8 9">
    <name type="scientific">Amborella trichopoda</name>
    <dbReference type="NCBI Taxonomy" id="13333"/>
    <lineage>
        <taxon>Eukaryota</taxon>
        <taxon>Viridiplantae</taxon>
        <taxon>Streptophyta</taxon>
        <taxon>Embryophyta</taxon>
        <taxon>Tracheophyta</taxon>
        <taxon>Spermatophyta</taxon>
        <taxon>Magnoliopsida</taxon>
        <taxon>Amborellales</taxon>
        <taxon>Amborellaceae</taxon>
        <taxon>Amborella</taxon>
    </lineage>
</organism>
<dbReference type="EMBL" id="KI392980">
    <property type="protein sequence ID" value="ERN09523.1"/>
    <property type="molecule type" value="Genomic_DNA"/>
</dbReference>
<evidence type="ECO:0000256" key="7">
    <source>
        <dbReference type="ARBA" id="ARBA00035649"/>
    </source>
</evidence>
<dbReference type="PANTHER" id="PTHR33399">
    <property type="entry name" value="OXYGEN-EVOLVING ENHANCER PROTEIN 3-1, CHLOROPLASTIC"/>
    <property type="match status" value="1"/>
</dbReference>
<keyword evidence="9" id="KW-1185">Reference proteome</keyword>
<sequence>MDRKGSAIRIKKCAYDLLSIWDLIEEDQESWELVVRDLRLRSTFLYCDFNKLISSSSPDQKQALTDLANKLFSYIEQLAGALRTRSVDQTQNLYNDTVHVLEEVVALVS</sequence>
<dbReference type="InterPro" id="IPR023222">
    <property type="entry name" value="PsbQ-like_dom_sf"/>
</dbReference>
<dbReference type="HOGENOM" id="CLU_148942_0_0_1"/>
<dbReference type="GO" id="GO:0009507">
    <property type="term" value="C:chloroplast"/>
    <property type="evidence" value="ECO:0000318"/>
    <property type="project" value="GO_Central"/>
</dbReference>
<dbReference type="OrthoDB" id="783722at2759"/>
<evidence type="ECO:0000256" key="6">
    <source>
        <dbReference type="ARBA" id="ARBA00023136"/>
    </source>
</evidence>
<dbReference type="GO" id="GO:0009654">
    <property type="term" value="C:photosystem II oxygen evolving complex"/>
    <property type="evidence" value="ECO:0007669"/>
    <property type="project" value="InterPro"/>
</dbReference>
<protein>
    <submittedName>
        <fullName evidence="8">Uncharacterized protein</fullName>
    </submittedName>
</protein>
<keyword evidence="5" id="KW-0793">Thylakoid</keyword>
<evidence type="ECO:0000313" key="8">
    <source>
        <dbReference type="EMBL" id="ERN09523.1"/>
    </source>
</evidence>
<evidence type="ECO:0000256" key="1">
    <source>
        <dbReference type="ARBA" id="ARBA00004334"/>
    </source>
</evidence>
<evidence type="ECO:0000313" key="9">
    <source>
        <dbReference type="Proteomes" id="UP000017836"/>
    </source>
</evidence>
<dbReference type="GO" id="GO:0005509">
    <property type="term" value="F:calcium ion binding"/>
    <property type="evidence" value="ECO:0007669"/>
    <property type="project" value="InterPro"/>
</dbReference>
<name>W1PN80_AMBTC</name>
<dbReference type="GO" id="GO:0019898">
    <property type="term" value="C:extrinsic component of membrane"/>
    <property type="evidence" value="ECO:0007669"/>
    <property type="project" value="InterPro"/>
</dbReference>
<keyword evidence="2" id="KW-0150">Chloroplast</keyword>
<evidence type="ECO:0000256" key="3">
    <source>
        <dbReference type="ARBA" id="ARBA00022640"/>
    </source>
</evidence>
<dbReference type="eggNOG" id="ENOG502S47M">
    <property type="taxonomic scope" value="Eukaryota"/>
</dbReference>
<keyword evidence="3" id="KW-0934">Plastid</keyword>
<dbReference type="GO" id="GO:0009535">
    <property type="term" value="C:chloroplast thylakoid membrane"/>
    <property type="evidence" value="ECO:0007669"/>
    <property type="project" value="UniProtKB-SubCell"/>
</dbReference>
<dbReference type="InterPro" id="IPR008797">
    <property type="entry name" value="PSII_PsbQ"/>
</dbReference>
<dbReference type="Gene3D" id="1.20.120.290">
    <property type="entry name" value="Oxygen-evolving enhancer protein 3 (PsbQ), four-helix up-down bundle"/>
    <property type="match status" value="1"/>
</dbReference>
<comment type="similarity">
    <text evidence="7">Belongs to the PsbQ family.</text>
</comment>
<dbReference type="PANTHER" id="PTHR33399:SF8">
    <property type="entry name" value="OS04G0522800 PROTEIN"/>
    <property type="match status" value="1"/>
</dbReference>